<evidence type="ECO:0008006" key="5">
    <source>
        <dbReference type="Google" id="ProtNLM"/>
    </source>
</evidence>
<accession>A0A268S4Y0</accession>
<dbReference type="EMBL" id="NPBS01000011">
    <property type="protein sequence ID" value="PAF27544.1"/>
    <property type="molecule type" value="Genomic_DNA"/>
</dbReference>
<reference evidence="3 4" key="1">
    <citation type="submission" date="2017-07" db="EMBL/GenBank/DDBJ databases">
        <title>Isolation and whole genome analysis of endospore-forming bacteria from heroin.</title>
        <authorList>
            <person name="Kalinowski J."/>
            <person name="Ahrens B."/>
            <person name="Al-Dilaimi A."/>
            <person name="Winkler A."/>
            <person name="Wibberg D."/>
            <person name="Schleenbecker U."/>
            <person name="Ruckert C."/>
            <person name="Wolfel R."/>
            <person name="Grass G."/>
        </authorList>
    </citation>
    <scope>NUCLEOTIDE SEQUENCE [LARGE SCALE GENOMIC DNA]</scope>
    <source>
        <strain evidence="2 3">7523-2</strain>
        <strain evidence="1 4">7539</strain>
    </source>
</reference>
<name>A0A268S4Y0_SHOCL</name>
<dbReference type="Proteomes" id="UP000216207">
    <property type="component" value="Unassembled WGS sequence"/>
</dbReference>
<evidence type="ECO:0000313" key="2">
    <source>
        <dbReference type="EMBL" id="PAF27544.1"/>
    </source>
</evidence>
<evidence type="ECO:0000313" key="4">
    <source>
        <dbReference type="Proteomes" id="UP000216207"/>
    </source>
</evidence>
<protein>
    <recommendedName>
        <fullName evidence="5">DUF3918 domain-containing protein</fullName>
    </recommendedName>
</protein>
<dbReference type="AlphaFoldDB" id="A0A268S4Y0"/>
<comment type="caution">
    <text evidence="2">The sequence shown here is derived from an EMBL/GenBank/DDBJ whole genome shotgun (WGS) entry which is preliminary data.</text>
</comment>
<evidence type="ECO:0000313" key="1">
    <source>
        <dbReference type="EMBL" id="PAE90980.1"/>
    </source>
</evidence>
<sequence length="59" mass="7041">MRKSIAPLMAIGVGAAWYSLNDRKTKRRIRQFIEPVMQANLMNARTWKKARKRFKRMFA</sequence>
<dbReference type="GeneID" id="86925672"/>
<organism evidence="2 3">
    <name type="scientific">Shouchella clausii</name>
    <name type="common">Alkalihalobacillus clausii</name>
    <dbReference type="NCBI Taxonomy" id="79880"/>
    <lineage>
        <taxon>Bacteria</taxon>
        <taxon>Bacillati</taxon>
        <taxon>Bacillota</taxon>
        <taxon>Bacilli</taxon>
        <taxon>Bacillales</taxon>
        <taxon>Bacillaceae</taxon>
        <taxon>Shouchella</taxon>
    </lineage>
</organism>
<dbReference type="RefSeq" id="WP_035204549.1">
    <property type="nucleotide sequence ID" value="NZ_BOQQ01000005.1"/>
</dbReference>
<dbReference type="Proteomes" id="UP000216133">
    <property type="component" value="Unassembled WGS sequence"/>
</dbReference>
<evidence type="ECO:0000313" key="3">
    <source>
        <dbReference type="Proteomes" id="UP000216133"/>
    </source>
</evidence>
<proteinExistence type="predicted"/>
<dbReference type="EMBL" id="NPCC01000001">
    <property type="protein sequence ID" value="PAE90980.1"/>
    <property type="molecule type" value="Genomic_DNA"/>
</dbReference>
<gene>
    <name evidence="2" type="ORF">CHH61_02410</name>
    <name evidence="1" type="ORF">CHH72_00155</name>
</gene>